<dbReference type="Proteomes" id="UP001230933">
    <property type="component" value="Plasmid pMGMM8_4"/>
</dbReference>
<dbReference type="RefSeq" id="WP_308372680.1">
    <property type="nucleotide sequence ID" value="NZ_CP133194.1"/>
</dbReference>
<dbReference type="EMBL" id="CP133194">
    <property type="protein sequence ID" value="WMN02172.1"/>
    <property type="molecule type" value="Genomic_DNA"/>
</dbReference>
<dbReference type="GO" id="GO:0006260">
    <property type="term" value="P:DNA replication"/>
    <property type="evidence" value="ECO:0007669"/>
    <property type="project" value="UniProtKB-KW"/>
</dbReference>
<dbReference type="SUPFAM" id="SSF48024">
    <property type="entry name" value="N-terminal domain of DnaB helicase"/>
    <property type="match status" value="1"/>
</dbReference>
<dbReference type="GO" id="GO:0003677">
    <property type="term" value="F:DNA binding"/>
    <property type="evidence" value="ECO:0007669"/>
    <property type="project" value="UniProtKB-KW"/>
</dbReference>
<reference evidence="4" key="1">
    <citation type="submission" date="2023-08" db="EMBL/GenBank/DDBJ databases">
        <title>Isolation and Characterization of Rhodococcus erythropolis MGMM8.</title>
        <authorList>
            <person name="Diabankana R.G.C."/>
            <person name="Afordoanyi D.M."/>
            <person name="Validov S.Z."/>
        </authorList>
    </citation>
    <scope>NUCLEOTIDE SEQUENCE</scope>
    <source>
        <strain evidence="4">MGMM8</strain>
        <plasmid evidence="4">pMGMM8_4</plasmid>
    </source>
</reference>
<evidence type="ECO:0000313" key="4">
    <source>
        <dbReference type="EMBL" id="WMN02172.1"/>
    </source>
</evidence>
<proteinExistence type="predicted"/>
<name>A0AAX3ZYN1_RHOER</name>
<keyword evidence="4" id="KW-0547">Nucleotide-binding</keyword>
<keyword evidence="4" id="KW-0614">Plasmid</keyword>
<accession>A0AAX3ZYN1</accession>
<dbReference type="GO" id="GO:0005524">
    <property type="term" value="F:ATP binding"/>
    <property type="evidence" value="ECO:0007669"/>
    <property type="project" value="InterPro"/>
</dbReference>
<evidence type="ECO:0000259" key="3">
    <source>
        <dbReference type="Pfam" id="PF00772"/>
    </source>
</evidence>
<protein>
    <submittedName>
        <fullName evidence="4">DnaB-like helicase N-terminal domain-containing protein</fullName>
    </submittedName>
</protein>
<organism evidence="4 5">
    <name type="scientific">Rhodococcus erythropolis</name>
    <name type="common">Arthrobacter picolinophilus</name>
    <dbReference type="NCBI Taxonomy" id="1833"/>
    <lineage>
        <taxon>Bacteria</taxon>
        <taxon>Bacillati</taxon>
        <taxon>Actinomycetota</taxon>
        <taxon>Actinomycetes</taxon>
        <taxon>Mycobacteriales</taxon>
        <taxon>Nocardiaceae</taxon>
        <taxon>Rhodococcus</taxon>
        <taxon>Rhodococcus erythropolis group</taxon>
    </lineage>
</organism>
<keyword evidence="1" id="KW-0235">DNA replication</keyword>
<geneLocation type="plasmid" evidence="4 5">
    <name>pMGMM8_4</name>
</geneLocation>
<keyword evidence="4" id="KW-0067">ATP-binding</keyword>
<dbReference type="InterPro" id="IPR036185">
    <property type="entry name" value="DNA_heli_DnaB-like_N_sf"/>
</dbReference>
<keyword evidence="4" id="KW-0378">Hydrolase</keyword>
<keyword evidence="4" id="KW-0347">Helicase</keyword>
<dbReference type="AlphaFoldDB" id="A0AAX3ZYN1"/>
<sequence length="180" mass="19435">MTQPPDVPEAIDLAGPDAEIDDYSIAMDVEAQLLCSLLWAPADRAAGATAAMTRADFYRPVHAELFTAIADLVTAGKPHNGAYVLSTLQQAGRTAGQRGKQLTTALTDITTIGIPSGELEHYVGAVLTQAYRRGFRAAAQSLAQAADELPEDQLFEHLLSIGRERRTAYERLNTIREGQL</sequence>
<dbReference type="GO" id="GO:0003678">
    <property type="term" value="F:DNA helicase activity"/>
    <property type="evidence" value="ECO:0007669"/>
    <property type="project" value="InterPro"/>
</dbReference>
<dbReference type="InterPro" id="IPR016136">
    <property type="entry name" value="DNA_helicase_N/primase_C"/>
</dbReference>
<keyword evidence="2" id="KW-0238">DNA-binding</keyword>
<evidence type="ECO:0000256" key="1">
    <source>
        <dbReference type="ARBA" id="ARBA00022705"/>
    </source>
</evidence>
<dbReference type="InterPro" id="IPR007693">
    <property type="entry name" value="DNA_helicase_DnaB-like_N"/>
</dbReference>
<gene>
    <name evidence="4" type="ORF">QIE55_33510</name>
</gene>
<evidence type="ECO:0000313" key="5">
    <source>
        <dbReference type="Proteomes" id="UP001230933"/>
    </source>
</evidence>
<feature type="domain" description="DNA helicase DnaB-like N-terminal" evidence="3">
    <location>
        <begin position="27"/>
        <end position="125"/>
    </location>
</feature>
<dbReference type="Gene3D" id="1.10.860.10">
    <property type="entry name" value="DNAb Helicase, Chain A"/>
    <property type="match status" value="1"/>
</dbReference>
<evidence type="ECO:0000256" key="2">
    <source>
        <dbReference type="ARBA" id="ARBA00023125"/>
    </source>
</evidence>
<dbReference type="Pfam" id="PF00772">
    <property type="entry name" value="DnaB"/>
    <property type="match status" value="1"/>
</dbReference>